<reference evidence="1 2" key="1">
    <citation type="submission" date="2016-12" db="EMBL/GenBank/DDBJ databases">
        <title>Study of bacterial adaptation to deep sea.</title>
        <authorList>
            <person name="Song J."/>
            <person name="Yoshizawa S."/>
            <person name="Kogure K."/>
        </authorList>
    </citation>
    <scope>NUCLEOTIDE SEQUENCE [LARGE SCALE GENOMIC DNA]</scope>
    <source>
        <strain evidence="1 2">SAORIC-165</strain>
    </source>
</reference>
<keyword evidence="2" id="KW-1185">Reference proteome</keyword>
<dbReference type="Proteomes" id="UP000239907">
    <property type="component" value="Unassembled WGS sequence"/>
</dbReference>
<proteinExistence type="predicted"/>
<dbReference type="AlphaFoldDB" id="A0A2S7U009"/>
<protein>
    <submittedName>
        <fullName evidence="1">Uncharacterized protein</fullName>
    </submittedName>
</protein>
<gene>
    <name evidence="1" type="ORF">BSZ32_07255</name>
</gene>
<dbReference type="Gene3D" id="3.10.450.160">
    <property type="entry name" value="inner membrane protein cigr"/>
    <property type="match status" value="1"/>
</dbReference>
<name>A0A2S7U009_9BACT</name>
<evidence type="ECO:0000313" key="2">
    <source>
        <dbReference type="Proteomes" id="UP000239907"/>
    </source>
</evidence>
<organism evidence="1 2">
    <name type="scientific">Rubritalea profundi</name>
    <dbReference type="NCBI Taxonomy" id="1658618"/>
    <lineage>
        <taxon>Bacteria</taxon>
        <taxon>Pseudomonadati</taxon>
        <taxon>Verrucomicrobiota</taxon>
        <taxon>Verrucomicrobiia</taxon>
        <taxon>Verrucomicrobiales</taxon>
        <taxon>Rubritaleaceae</taxon>
        <taxon>Rubritalea</taxon>
    </lineage>
</organism>
<sequence length="101" mass="11539">MDKLDDWKFGDADKKNVQNFYKKYADKDGGLPPGWQKKVKPGWQIDDEWFGRMNPLSSADLPAGFKISDDVGAYLLGDKILRVDKKSKKMLDYVDVPSIKL</sequence>
<evidence type="ECO:0000313" key="1">
    <source>
        <dbReference type="EMBL" id="PQJ28329.1"/>
    </source>
</evidence>
<dbReference type="OrthoDB" id="5739345at2"/>
<dbReference type="EMBL" id="MQWA01000001">
    <property type="protein sequence ID" value="PQJ28329.1"/>
    <property type="molecule type" value="Genomic_DNA"/>
</dbReference>
<dbReference type="RefSeq" id="WP_105042830.1">
    <property type="nucleotide sequence ID" value="NZ_MQWA01000001.1"/>
</dbReference>
<accession>A0A2S7U009</accession>
<comment type="caution">
    <text evidence="1">The sequence shown here is derived from an EMBL/GenBank/DDBJ whole genome shotgun (WGS) entry which is preliminary data.</text>
</comment>